<dbReference type="InterPro" id="IPR011009">
    <property type="entry name" value="Kinase-like_dom_sf"/>
</dbReference>
<keyword evidence="6" id="KW-0067">ATP-binding</keyword>
<dbReference type="OMA" id="YACEMIQ"/>
<dbReference type="OrthoDB" id="76001at2759"/>
<name>D8M6T1_BLAHO</name>
<reference evidence="10" key="1">
    <citation type="submission" date="2010-02" db="EMBL/GenBank/DDBJ databases">
        <title>Sequencing and annotation of the Blastocystis hominis genome.</title>
        <authorList>
            <person name="Wincker P."/>
        </authorList>
    </citation>
    <scope>NUCLEOTIDE SEQUENCE</scope>
    <source>
        <strain evidence="10">Singapore isolate B</strain>
    </source>
</reference>
<evidence type="ECO:0000256" key="8">
    <source>
        <dbReference type="ARBA" id="ARBA00048679"/>
    </source>
</evidence>
<evidence type="ECO:0000313" key="10">
    <source>
        <dbReference type="EMBL" id="CBK23499.2"/>
    </source>
</evidence>
<gene>
    <name evidence="10" type="ORF">GSBLH_T00003367001</name>
</gene>
<protein>
    <recommendedName>
        <fullName evidence="1">non-specific serine/threonine protein kinase</fullName>
        <ecNumber evidence="1">2.7.11.1</ecNumber>
    </recommendedName>
</protein>
<keyword evidence="2" id="KW-0723">Serine/threonine-protein kinase</keyword>
<dbReference type="AlphaFoldDB" id="D8M6T1"/>
<comment type="catalytic activity">
    <reaction evidence="7">
        <text>L-threonyl-[protein] + ATP = O-phospho-L-threonyl-[protein] + ADP + H(+)</text>
        <dbReference type="Rhea" id="RHEA:46608"/>
        <dbReference type="Rhea" id="RHEA-COMP:11060"/>
        <dbReference type="Rhea" id="RHEA-COMP:11605"/>
        <dbReference type="ChEBI" id="CHEBI:15378"/>
        <dbReference type="ChEBI" id="CHEBI:30013"/>
        <dbReference type="ChEBI" id="CHEBI:30616"/>
        <dbReference type="ChEBI" id="CHEBI:61977"/>
        <dbReference type="ChEBI" id="CHEBI:456216"/>
        <dbReference type="EC" id="2.7.11.1"/>
    </reaction>
</comment>
<accession>D8M6T1</accession>
<organism evidence="10">
    <name type="scientific">Blastocystis hominis</name>
    <dbReference type="NCBI Taxonomy" id="12968"/>
    <lineage>
        <taxon>Eukaryota</taxon>
        <taxon>Sar</taxon>
        <taxon>Stramenopiles</taxon>
        <taxon>Bigyra</taxon>
        <taxon>Opalozoa</taxon>
        <taxon>Opalinata</taxon>
        <taxon>Blastocystidae</taxon>
        <taxon>Blastocystis</taxon>
    </lineage>
</organism>
<dbReference type="SMART" id="SM00220">
    <property type="entry name" value="S_TKc"/>
    <property type="match status" value="1"/>
</dbReference>
<keyword evidence="11" id="KW-1185">Reference proteome</keyword>
<dbReference type="GeneID" id="24920470"/>
<evidence type="ECO:0000259" key="9">
    <source>
        <dbReference type="PROSITE" id="PS50011"/>
    </source>
</evidence>
<dbReference type="GO" id="GO:0004674">
    <property type="term" value="F:protein serine/threonine kinase activity"/>
    <property type="evidence" value="ECO:0007669"/>
    <property type="project" value="UniProtKB-KW"/>
</dbReference>
<dbReference type="EMBL" id="FN668661">
    <property type="protein sequence ID" value="CBK23499.2"/>
    <property type="molecule type" value="Genomic_DNA"/>
</dbReference>
<evidence type="ECO:0000256" key="1">
    <source>
        <dbReference type="ARBA" id="ARBA00012513"/>
    </source>
</evidence>
<dbReference type="InParanoid" id="D8M6T1"/>
<evidence type="ECO:0000256" key="4">
    <source>
        <dbReference type="ARBA" id="ARBA00022741"/>
    </source>
</evidence>
<dbReference type="Proteomes" id="UP000008312">
    <property type="component" value="Unassembled WGS sequence"/>
</dbReference>
<dbReference type="Gene3D" id="1.10.510.10">
    <property type="entry name" value="Transferase(Phosphotransferase) domain 1"/>
    <property type="match status" value="1"/>
</dbReference>
<evidence type="ECO:0000256" key="3">
    <source>
        <dbReference type="ARBA" id="ARBA00022679"/>
    </source>
</evidence>
<dbReference type="EC" id="2.7.11.1" evidence="1"/>
<dbReference type="FunFam" id="1.10.510.10:FF:000294">
    <property type="entry name" value="Serine/threonine-protein kinase OXI1"/>
    <property type="match status" value="1"/>
</dbReference>
<keyword evidence="4" id="KW-0547">Nucleotide-binding</keyword>
<comment type="catalytic activity">
    <reaction evidence="8">
        <text>L-seryl-[protein] + ATP = O-phospho-L-seryl-[protein] + ADP + H(+)</text>
        <dbReference type="Rhea" id="RHEA:17989"/>
        <dbReference type="Rhea" id="RHEA-COMP:9863"/>
        <dbReference type="Rhea" id="RHEA-COMP:11604"/>
        <dbReference type="ChEBI" id="CHEBI:15378"/>
        <dbReference type="ChEBI" id="CHEBI:29999"/>
        <dbReference type="ChEBI" id="CHEBI:30616"/>
        <dbReference type="ChEBI" id="CHEBI:83421"/>
        <dbReference type="ChEBI" id="CHEBI:456216"/>
        <dbReference type="EC" id="2.7.11.1"/>
    </reaction>
</comment>
<dbReference type="PROSITE" id="PS00108">
    <property type="entry name" value="PROTEIN_KINASE_ST"/>
    <property type="match status" value="1"/>
</dbReference>
<dbReference type="PANTHER" id="PTHR24351">
    <property type="entry name" value="RIBOSOMAL PROTEIN S6 KINASE"/>
    <property type="match status" value="1"/>
</dbReference>
<keyword evidence="3" id="KW-0808">Transferase</keyword>
<proteinExistence type="predicted"/>
<dbReference type="PROSITE" id="PS50011">
    <property type="entry name" value="PROTEIN_KINASE_DOM"/>
    <property type="match status" value="1"/>
</dbReference>
<sequence length="180" mass="21166">MSLLNKVFVYFGLRFSLYCTFQTKSKLYFITEYYPGGDLNYHIQQTTLPESLVAFYTAEVIVALDALHQQNYIYRDLKPENLLLDDNGHIHLIDFGLCKKYTPKRRWSTGGTPDYLPPEVLEKQPFSFEADWWQLGIMVWFMLTQKMPFDAPTTRELYENIKQKLLQKPNSMSISISLIK</sequence>
<dbReference type="SUPFAM" id="SSF56112">
    <property type="entry name" value="Protein kinase-like (PK-like)"/>
    <property type="match status" value="1"/>
</dbReference>
<dbReference type="Pfam" id="PF00069">
    <property type="entry name" value="Pkinase"/>
    <property type="match status" value="1"/>
</dbReference>
<evidence type="ECO:0000256" key="6">
    <source>
        <dbReference type="ARBA" id="ARBA00022840"/>
    </source>
</evidence>
<keyword evidence="5" id="KW-0418">Kinase</keyword>
<dbReference type="GO" id="GO:0005524">
    <property type="term" value="F:ATP binding"/>
    <property type="evidence" value="ECO:0007669"/>
    <property type="project" value="UniProtKB-KW"/>
</dbReference>
<dbReference type="Gene3D" id="3.30.200.20">
    <property type="entry name" value="Phosphorylase Kinase, domain 1"/>
    <property type="match status" value="1"/>
</dbReference>
<dbReference type="RefSeq" id="XP_012897547.1">
    <property type="nucleotide sequence ID" value="XM_013042093.1"/>
</dbReference>
<dbReference type="InterPro" id="IPR008271">
    <property type="entry name" value="Ser/Thr_kinase_AS"/>
</dbReference>
<dbReference type="InterPro" id="IPR000719">
    <property type="entry name" value="Prot_kinase_dom"/>
</dbReference>
<evidence type="ECO:0000256" key="7">
    <source>
        <dbReference type="ARBA" id="ARBA00047899"/>
    </source>
</evidence>
<evidence type="ECO:0000256" key="2">
    <source>
        <dbReference type="ARBA" id="ARBA00022527"/>
    </source>
</evidence>
<evidence type="ECO:0000256" key="5">
    <source>
        <dbReference type="ARBA" id="ARBA00022777"/>
    </source>
</evidence>
<feature type="domain" description="Protein kinase" evidence="9">
    <location>
        <begin position="1"/>
        <end position="180"/>
    </location>
</feature>
<evidence type="ECO:0000313" key="11">
    <source>
        <dbReference type="Proteomes" id="UP000008312"/>
    </source>
</evidence>